<accession>A0A146K333</accession>
<gene>
    <name evidence="2" type="ORF">TPC1_30409</name>
</gene>
<feature type="coiled-coil region" evidence="1">
    <location>
        <begin position="340"/>
        <end position="600"/>
    </location>
</feature>
<evidence type="ECO:0000256" key="1">
    <source>
        <dbReference type="SAM" id="Coils"/>
    </source>
</evidence>
<sequence>PLYNNVPNYQQQEGLMHIESGHQGSSYMAHCSQFTSAKYGLFVNTYCCQNGYSISMPVVQRLCFLDCRMYNTQLGSCPNLTQIIVENNGNQSQFISHIQSTGRTAEAATIENVLEFVLGVQIPKNEQWNVISAFAQRQRITAMQELKLAFDTVTSMYQQFDNKYEICIALFAFLKTQSSQPVSTITLETFADFVMSSKIPQKNQLTAIQQFAQTQNIPVTKNIKIALDVLNFVQADNKPELFTKLLKLQKNQHSNIDPQKSVCESLIDLDTQWTDKVEMLRLLNHLEKSDEAVPENTIEQQLLAEVFKREHALFQEKMCNFVQQRVELKNLHAISKDCKIESLTQQLADAKTQVKQQEIEIQKMKTELVSANEAHSKKTLELQKQHQNALNANQQSLNQQLNQSKNDLQRQIQLHNDQQAKDQILHQQTISQLQQQITDAKAAEQLVTQQMAQIAEKAKTDDIQMIALKQMLQSKATQIQQLEQQNVQTEKMLQERISALKKDLQTEQDDKLNLLNIASTHYKNMHEKLQANTQTLESENEGSKNVIEQIKEDCIKLNAIILDHTNKDYKKISEEQAETIKQQKGQIMKLEETLEHNNKQFLDINPVLKQVKYAFQEGTLQFIDVLK</sequence>
<organism evidence="2">
    <name type="scientific">Trepomonas sp. PC1</name>
    <dbReference type="NCBI Taxonomy" id="1076344"/>
    <lineage>
        <taxon>Eukaryota</taxon>
        <taxon>Metamonada</taxon>
        <taxon>Diplomonadida</taxon>
        <taxon>Hexamitidae</taxon>
        <taxon>Hexamitinae</taxon>
        <taxon>Trepomonas</taxon>
    </lineage>
</organism>
<feature type="non-terminal residue" evidence="2">
    <location>
        <position position="1"/>
    </location>
</feature>
<protein>
    <submittedName>
        <fullName evidence="2">Uncharacterized protein</fullName>
    </submittedName>
</protein>
<keyword evidence="1" id="KW-0175">Coiled coil</keyword>
<dbReference type="AlphaFoldDB" id="A0A146K333"/>
<dbReference type="EMBL" id="GDID01006510">
    <property type="protein sequence ID" value="JAP90096.1"/>
    <property type="molecule type" value="Transcribed_RNA"/>
</dbReference>
<name>A0A146K333_9EUKA</name>
<proteinExistence type="predicted"/>
<reference evidence="2" key="1">
    <citation type="submission" date="2015-07" db="EMBL/GenBank/DDBJ databases">
        <title>Adaptation to a free-living lifestyle via gene acquisitions in the diplomonad Trepomonas sp. PC1.</title>
        <authorList>
            <person name="Xu F."/>
            <person name="Jerlstrom-Hultqvist J."/>
            <person name="Kolisko M."/>
            <person name="Simpson A.G.B."/>
            <person name="Roger A.J."/>
            <person name="Svard S.G."/>
            <person name="Andersson J.O."/>
        </authorList>
    </citation>
    <scope>NUCLEOTIDE SEQUENCE</scope>
    <source>
        <strain evidence="2">PC1</strain>
    </source>
</reference>
<evidence type="ECO:0000313" key="2">
    <source>
        <dbReference type="EMBL" id="JAP90096.1"/>
    </source>
</evidence>